<dbReference type="CDD" id="cd01164">
    <property type="entry name" value="FruK_PfkB_like"/>
    <property type="match status" value="1"/>
</dbReference>
<feature type="domain" description="Carbohydrate kinase PfkB" evidence="7">
    <location>
        <begin position="11"/>
        <end position="292"/>
    </location>
</feature>
<keyword evidence="3" id="KW-0547">Nucleotide-binding</keyword>
<keyword evidence="5" id="KW-0067">ATP-binding</keyword>
<dbReference type="SUPFAM" id="SSF53613">
    <property type="entry name" value="Ribokinase-like"/>
    <property type="match status" value="1"/>
</dbReference>
<reference evidence="8 9" key="1">
    <citation type="submission" date="2024-09" db="EMBL/GenBank/DDBJ databases">
        <authorList>
            <person name="Sun Q."/>
            <person name="Mori K."/>
        </authorList>
    </citation>
    <scope>NUCLEOTIDE SEQUENCE [LARGE SCALE GENOMIC DNA]</scope>
    <source>
        <strain evidence="8 9">CCM 7765</strain>
    </source>
</reference>
<dbReference type="PROSITE" id="PS00584">
    <property type="entry name" value="PFKB_KINASES_2"/>
    <property type="match status" value="1"/>
</dbReference>
<dbReference type="InterPro" id="IPR011611">
    <property type="entry name" value="PfkB_dom"/>
</dbReference>
<dbReference type="PROSITE" id="PS00583">
    <property type="entry name" value="PFKB_KINASES_1"/>
    <property type="match status" value="1"/>
</dbReference>
<protein>
    <submittedName>
        <fullName evidence="8">1-phosphofructokinase family hexose kinase</fullName>
    </submittedName>
</protein>
<dbReference type="PANTHER" id="PTHR46566">
    <property type="entry name" value="1-PHOSPHOFRUCTOKINASE-RELATED"/>
    <property type="match status" value="1"/>
</dbReference>
<dbReference type="Proteomes" id="UP001589774">
    <property type="component" value="Unassembled WGS sequence"/>
</dbReference>
<dbReference type="NCBIfam" id="TIGR03168">
    <property type="entry name" value="1-PFK"/>
    <property type="match status" value="1"/>
</dbReference>
<evidence type="ECO:0000313" key="8">
    <source>
        <dbReference type="EMBL" id="MFC0319909.1"/>
    </source>
</evidence>
<evidence type="ECO:0000256" key="2">
    <source>
        <dbReference type="ARBA" id="ARBA00022679"/>
    </source>
</evidence>
<evidence type="ECO:0000256" key="6">
    <source>
        <dbReference type="PIRNR" id="PIRNR000535"/>
    </source>
</evidence>
<dbReference type="InterPro" id="IPR029056">
    <property type="entry name" value="Ribokinase-like"/>
</dbReference>
<comment type="similarity">
    <text evidence="1">Belongs to the carbohydrate kinase PfkB family.</text>
</comment>
<gene>
    <name evidence="8" type="ORF">ACFFI0_16415</name>
</gene>
<accession>A0ABV6HLY3</accession>
<dbReference type="InterPro" id="IPR017583">
    <property type="entry name" value="Tagatose/fructose_Pkinase"/>
</dbReference>
<dbReference type="PIRSF" id="PIRSF000535">
    <property type="entry name" value="1PFK/6PFK/LacC"/>
    <property type="match status" value="1"/>
</dbReference>
<evidence type="ECO:0000259" key="7">
    <source>
        <dbReference type="Pfam" id="PF00294"/>
    </source>
</evidence>
<dbReference type="PANTHER" id="PTHR46566:SF2">
    <property type="entry name" value="ATP-DEPENDENT 6-PHOSPHOFRUCTOKINASE ISOZYME 2"/>
    <property type="match status" value="1"/>
</dbReference>
<dbReference type="InterPro" id="IPR002173">
    <property type="entry name" value="Carboh/pur_kinase_PfkB_CS"/>
</dbReference>
<evidence type="ECO:0000313" key="9">
    <source>
        <dbReference type="Proteomes" id="UP001589774"/>
    </source>
</evidence>
<evidence type="ECO:0000256" key="5">
    <source>
        <dbReference type="ARBA" id="ARBA00022840"/>
    </source>
</evidence>
<name>A0ABV6HLY3_9SPHI</name>
<evidence type="ECO:0000256" key="4">
    <source>
        <dbReference type="ARBA" id="ARBA00022777"/>
    </source>
</evidence>
<keyword evidence="4" id="KW-0418">Kinase</keyword>
<evidence type="ECO:0000256" key="3">
    <source>
        <dbReference type="ARBA" id="ARBA00022741"/>
    </source>
</evidence>
<keyword evidence="2 6" id="KW-0808">Transferase</keyword>
<organism evidence="8 9">
    <name type="scientific">Olivibacter oleidegradans</name>
    <dbReference type="NCBI Taxonomy" id="760123"/>
    <lineage>
        <taxon>Bacteria</taxon>
        <taxon>Pseudomonadati</taxon>
        <taxon>Bacteroidota</taxon>
        <taxon>Sphingobacteriia</taxon>
        <taxon>Sphingobacteriales</taxon>
        <taxon>Sphingobacteriaceae</taxon>
        <taxon>Olivibacter</taxon>
    </lineage>
</organism>
<comment type="caution">
    <text evidence="8">The sequence shown here is derived from an EMBL/GenBank/DDBJ whole genome shotgun (WGS) entry which is preliminary data.</text>
</comment>
<sequence>MIITITMNPAIDRGVSVEKMTPEKKMRCVQESLEVGGGGINVSKAIKELGGLSYAIFPSGGENGRYFEEILADKDIPHTAIKVASNTRENLTVVETASNFEYRFVMPGHELSSTEFDRCFSAIVMLSPLADIMVVSGSSPKGVPDDFYLRLAEVARKSNALLVIDASGKSLKLALEAGTYLLKPNLSELASLVNKESVDEEEVKAIGQDIIGKGQCKMLVVSLGKRGAILLADGVYEEIEAPPVQRVSTVGAGDSMVAGMVWMLQQKKSFSEVARFGVACGTAATLNSGTQLFHKRDVYKLYKLVKTKELKL</sequence>
<keyword evidence="9" id="KW-1185">Reference proteome</keyword>
<dbReference type="EMBL" id="JBHLWO010000002">
    <property type="protein sequence ID" value="MFC0319909.1"/>
    <property type="molecule type" value="Genomic_DNA"/>
</dbReference>
<dbReference type="RefSeq" id="WP_130855470.1">
    <property type="nucleotide sequence ID" value="NZ_JBHLWO010000002.1"/>
</dbReference>
<proteinExistence type="inferred from homology"/>
<dbReference type="Gene3D" id="3.40.1190.20">
    <property type="match status" value="1"/>
</dbReference>
<evidence type="ECO:0000256" key="1">
    <source>
        <dbReference type="ARBA" id="ARBA00010688"/>
    </source>
</evidence>
<dbReference type="Pfam" id="PF00294">
    <property type="entry name" value="PfkB"/>
    <property type="match status" value="1"/>
</dbReference>